<evidence type="ECO:0000313" key="3">
    <source>
        <dbReference type="Proteomes" id="UP000094197"/>
    </source>
</evidence>
<dbReference type="EMBL" id="CP015217">
    <property type="protein sequence ID" value="AOP34849.1"/>
    <property type="molecule type" value="Genomic_DNA"/>
</dbReference>
<dbReference type="Pfam" id="PF03457">
    <property type="entry name" value="HA"/>
    <property type="match status" value="1"/>
</dbReference>
<gene>
    <name evidence="2" type="ORF">A0128_13935</name>
</gene>
<accession>A0A1D7UZ31</accession>
<evidence type="ECO:0000259" key="1">
    <source>
        <dbReference type="Pfam" id="PF03457"/>
    </source>
</evidence>
<sequence length="303" mass="36573">MKKQRISEINLTNEKRFISSARAQNWDITFDSLIKYLSKHTNKYPSQRNKDLTAHHLAVWLLKVRSDYRNKRLTEYRLAKLKGINFPFEPFEYHWKNSYLKIKNWIKKKNTFPTRKSNLNSFIWLKTQSNKFINNSLDSSKRELLKIINIQQFIVDLEINKFLNQPWESIYSLIKKYYETNNSLPLQSDSDPKIAILGLWLLNQSKKKGNLTVAQKTKLNELYNKSKFLIKKTWYESFQEIFNFHKLQKRWPARSDGELGRWCSNQRYFYKASTKEVHTKYPEDRKEKLDSIGFIWNMKKFES</sequence>
<name>A0A1D7UZ31_9LEPT</name>
<dbReference type="RefSeq" id="WP_069608066.1">
    <property type="nucleotide sequence ID" value="NZ_CP015217.1"/>
</dbReference>
<dbReference type="Gene3D" id="6.10.140.530">
    <property type="match status" value="2"/>
</dbReference>
<feature type="domain" description="Helicase-associated" evidence="1">
    <location>
        <begin position="232"/>
        <end position="294"/>
    </location>
</feature>
<dbReference type="AlphaFoldDB" id="A0A1D7UZ31"/>
<keyword evidence="3" id="KW-1185">Reference proteome</keyword>
<dbReference type="PANTHER" id="PTHR33418:SF1">
    <property type="entry name" value="HELICASE-ASSOCIATED DOMAIN-CONTAINING PROTEIN"/>
    <property type="match status" value="1"/>
</dbReference>
<dbReference type="OrthoDB" id="1098609at2"/>
<protein>
    <recommendedName>
        <fullName evidence="1">Helicase-associated domain-containing protein</fullName>
    </recommendedName>
</protein>
<dbReference type="KEGG" id="laj:A0128_13935"/>
<reference evidence="2 3" key="1">
    <citation type="submission" date="2016-04" db="EMBL/GenBank/DDBJ databases">
        <title>Complete genome seqeunce of Leptospira alstonii serovar Room22.</title>
        <authorList>
            <person name="Nally J.E."/>
            <person name="Bayles D.O."/>
            <person name="Hurley D."/>
            <person name="Fanning S."/>
            <person name="McMahon B.J."/>
            <person name="Arent Z."/>
        </authorList>
    </citation>
    <scope>NUCLEOTIDE SEQUENCE [LARGE SCALE GENOMIC DNA]</scope>
    <source>
        <strain evidence="2 3">GWTS #1</strain>
    </source>
</reference>
<dbReference type="Proteomes" id="UP000094197">
    <property type="component" value="Chromosome 1"/>
</dbReference>
<evidence type="ECO:0000313" key="2">
    <source>
        <dbReference type="EMBL" id="AOP34849.1"/>
    </source>
</evidence>
<proteinExistence type="predicted"/>
<dbReference type="InterPro" id="IPR005114">
    <property type="entry name" value="Helicase_assoc"/>
</dbReference>
<dbReference type="PANTHER" id="PTHR33418">
    <property type="entry name" value="HELICASE-ASSOCIATED"/>
    <property type="match status" value="1"/>
</dbReference>
<organism evidence="2 3">
    <name type="scientific">Leptospira tipperaryensis</name>
    <dbReference type="NCBI Taxonomy" id="2564040"/>
    <lineage>
        <taxon>Bacteria</taxon>
        <taxon>Pseudomonadati</taxon>
        <taxon>Spirochaetota</taxon>
        <taxon>Spirochaetia</taxon>
        <taxon>Leptospirales</taxon>
        <taxon>Leptospiraceae</taxon>
        <taxon>Leptospira</taxon>
    </lineage>
</organism>